<accession>A0A819M207</accession>
<dbReference type="SUPFAM" id="SSF49899">
    <property type="entry name" value="Concanavalin A-like lectins/glucanases"/>
    <property type="match status" value="1"/>
</dbReference>
<evidence type="ECO:0000313" key="2">
    <source>
        <dbReference type="EMBL" id="CAF3972502.1"/>
    </source>
</evidence>
<evidence type="ECO:0000313" key="3">
    <source>
        <dbReference type="Proteomes" id="UP000663836"/>
    </source>
</evidence>
<organism evidence="2 3">
    <name type="scientific">Rotaria sordida</name>
    <dbReference type="NCBI Taxonomy" id="392033"/>
    <lineage>
        <taxon>Eukaryota</taxon>
        <taxon>Metazoa</taxon>
        <taxon>Spiralia</taxon>
        <taxon>Gnathifera</taxon>
        <taxon>Rotifera</taxon>
        <taxon>Eurotatoria</taxon>
        <taxon>Bdelloidea</taxon>
        <taxon>Philodinida</taxon>
        <taxon>Philodinidae</taxon>
        <taxon>Rotaria</taxon>
    </lineage>
</organism>
<proteinExistence type="predicted"/>
<dbReference type="Gene3D" id="2.60.40.1180">
    <property type="entry name" value="Golgi alpha-mannosidase II"/>
    <property type="match status" value="1"/>
</dbReference>
<dbReference type="InterPro" id="IPR017853">
    <property type="entry name" value="GH"/>
</dbReference>
<protein>
    <recommendedName>
        <fullName evidence="1">Glycosyl hydrolase family 13 catalytic domain-containing protein</fullName>
    </recommendedName>
</protein>
<feature type="domain" description="Glycosyl hydrolase family 13 catalytic" evidence="1">
    <location>
        <begin position="84"/>
        <end position="420"/>
    </location>
</feature>
<comment type="caution">
    <text evidence="2">The sequence shown here is derived from an EMBL/GenBank/DDBJ whole genome shotgun (WGS) entry which is preliminary data.</text>
</comment>
<reference evidence="2" key="1">
    <citation type="submission" date="2021-02" db="EMBL/GenBank/DDBJ databases">
        <authorList>
            <person name="Nowell W R."/>
        </authorList>
    </citation>
    <scope>NUCLEOTIDE SEQUENCE</scope>
</reference>
<dbReference type="Proteomes" id="UP000663836">
    <property type="component" value="Unassembled WGS sequence"/>
</dbReference>
<dbReference type="InterPro" id="IPR013320">
    <property type="entry name" value="ConA-like_dom_sf"/>
</dbReference>
<dbReference type="AlphaFoldDB" id="A0A819M207"/>
<dbReference type="PANTHER" id="PTHR43002">
    <property type="entry name" value="GLYCOGEN DEBRANCHING ENZYME"/>
    <property type="match status" value="1"/>
</dbReference>
<dbReference type="Pfam" id="PF13385">
    <property type="entry name" value="Laminin_G_3"/>
    <property type="match status" value="1"/>
</dbReference>
<dbReference type="InterPro" id="IPR013780">
    <property type="entry name" value="Glyco_hydro_b"/>
</dbReference>
<evidence type="ECO:0000259" key="1">
    <source>
        <dbReference type="SMART" id="SM00642"/>
    </source>
</evidence>
<sequence>MTPENGTFRCSIDIPDGEHEYKYRVRRTDGDNWTDVIDPYVKKYDPTRNTGLINIKNGKQQMDEFIWKYDDTKLPDNKNLIIYEMYVADFSDNGQFSGIIGKLDYLSDLGINAIELMPIQESMGLAHDWGYSTRHFFALKPTYGTSTDLKQFVDECHRRGIRVFIDGVFNHTAGDCPLAVIDHDYWYYKDKHHPEDPFYWGPEFNFEYYDEKQNMKPACKYINDVVRYWIGEFHMDGIRFDAAKQMDNYDILHELDSAGRSVRSSQPFYSQAEYVPETLTIVKANGGPVDACWSSSFHGIVAEVLANPSNFNLDQVKYMISASSVINYLSCHDNERLLFLLGKNGNVFDDEAFRRMRLAAVLLITSVGVPLIPQGDEYGEARELGTDDPNKKKLPMQWDLLNNQRNRSLFDTFKRLLELRKCRGDMTDNNVNFFYEHFDNRVLAYARSQELVVVTHFIGDEKQGYEVQNFPNNGKWIDWLTNEEYQVDNNTLKVDLRPFDARVLILKKYIEVNPAYDSGSLGLNGTGVNIAVVDGRINQAMRFSGSSSYFYAYGVYSGKSFSVSLWVNPPSIATCTVVQTSYGLYNYACHNLLGFYSTTGSTMQILVQGYYWLLIYGPLVTINTWIHISVTYSQTNGLRLYVNGVYFGSSGSFIFYNSNRIMYLQLGYMYICSTSAPINGGYQGLVDKISQSEVSTLANP</sequence>
<gene>
    <name evidence="2" type="ORF">JBS370_LOCUS24716</name>
</gene>
<dbReference type="SUPFAM" id="SSF51011">
    <property type="entry name" value="Glycosyl hydrolase domain"/>
    <property type="match status" value="1"/>
</dbReference>
<dbReference type="InterPro" id="IPR006047">
    <property type="entry name" value="GH13_cat_dom"/>
</dbReference>
<dbReference type="Gene3D" id="3.20.20.80">
    <property type="entry name" value="Glycosidases"/>
    <property type="match status" value="1"/>
</dbReference>
<dbReference type="EMBL" id="CAJOBD010003930">
    <property type="protein sequence ID" value="CAF3972502.1"/>
    <property type="molecule type" value="Genomic_DNA"/>
</dbReference>
<dbReference type="SMART" id="SM00642">
    <property type="entry name" value="Aamy"/>
    <property type="match status" value="1"/>
</dbReference>
<dbReference type="Pfam" id="PF00128">
    <property type="entry name" value="Alpha-amylase"/>
    <property type="match status" value="1"/>
</dbReference>
<name>A0A819M207_9BILA</name>
<dbReference type="SUPFAM" id="SSF51445">
    <property type="entry name" value="(Trans)glycosidases"/>
    <property type="match status" value="1"/>
</dbReference>
<dbReference type="GO" id="GO:0005975">
    <property type="term" value="P:carbohydrate metabolic process"/>
    <property type="evidence" value="ECO:0007669"/>
    <property type="project" value="InterPro"/>
</dbReference>
<dbReference type="Gene3D" id="2.60.120.200">
    <property type="match status" value="1"/>
</dbReference>